<feature type="domain" description="MPN" evidence="7">
    <location>
        <begin position="100"/>
        <end position="222"/>
    </location>
</feature>
<dbReference type="PANTHER" id="PTHR30471:SF3">
    <property type="entry name" value="UPF0758 PROTEIN YEES-RELATED"/>
    <property type="match status" value="1"/>
</dbReference>
<dbReference type="NCBIfam" id="TIGR00608">
    <property type="entry name" value="radc"/>
    <property type="match status" value="1"/>
</dbReference>
<dbReference type="Gene3D" id="3.40.140.10">
    <property type="entry name" value="Cytidine Deaminase, domain 2"/>
    <property type="match status" value="1"/>
</dbReference>
<evidence type="ECO:0000313" key="9">
    <source>
        <dbReference type="Proteomes" id="UP001062901"/>
    </source>
</evidence>
<name>A0ABQ0P1E4_9PROT</name>
<dbReference type="Pfam" id="PF04002">
    <property type="entry name" value="RadC"/>
    <property type="match status" value="1"/>
</dbReference>
<comment type="caution">
    <text evidence="8">The sequence shown here is derived from an EMBL/GenBank/DDBJ whole genome shotgun (WGS) entry which is preliminary data.</text>
</comment>
<evidence type="ECO:0000259" key="7">
    <source>
        <dbReference type="PROSITE" id="PS50249"/>
    </source>
</evidence>
<dbReference type="Proteomes" id="UP001062901">
    <property type="component" value="Unassembled WGS sequence"/>
</dbReference>
<keyword evidence="3" id="KW-0378">Hydrolase</keyword>
<dbReference type="InterPro" id="IPR025657">
    <property type="entry name" value="RadC_JAB"/>
</dbReference>
<evidence type="ECO:0000256" key="6">
    <source>
        <dbReference type="RuleBase" id="RU003797"/>
    </source>
</evidence>
<proteinExistence type="inferred from homology"/>
<protein>
    <submittedName>
        <fullName evidence="8">DNA repair protein RadC</fullName>
    </submittedName>
</protein>
<keyword evidence="5" id="KW-0482">Metalloprotease</keyword>
<dbReference type="PROSITE" id="PS50249">
    <property type="entry name" value="MPN"/>
    <property type="match status" value="1"/>
</dbReference>
<keyword evidence="2" id="KW-0479">Metal-binding</keyword>
<evidence type="ECO:0000256" key="4">
    <source>
        <dbReference type="ARBA" id="ARBA00022833"/>
    </source>
</evidence>
<gene>
    <name evidence="8" type="ORF">AA15669_2020</name>
</gene>
<dbReference type="EMBL" id="BAQD01000147">
    <property type="protein sequence ID" value="GBQ09020.1"/>
    <property type="molecule type" value="Genomic_DNA"/>
</dbReference>
<keyword evidence="4" id="KW-0862">Zinc</keyword>
<dbReference type="CDD" id="cd08071">
    <property type="entry name" value="MPN_DUF2466"/>
    <property type="match status" value="1"/>
</dbReference>
<dbReference type="InterPro" id="IPR020891">
    <property type="entry name" value="UPF0758_CS"/>
</dbReference>
<dbReference type="InterPro" id="IPR001405">
    <property type="entry name" value="UPF0758"/>
</dbReference>
<evidence type="ECO:0000256" key="3">
    <source>
        <dbReference type="ARBA" id="ARBA00022801"/>
    </source>
</evidence>
<evidence type="ECO:0000313" key="8">
    <source>
        <dbReference type="EMBL" id="GBQ09020.1"/>
    </source>
</evidence>
<evidence type="ECO:0000256" key="2">
    <source>
        <dbReference type="ARBA" id="ARBA00022723"/>
    </source>
</evidence>
<sequence>MAEGDEARQAVREALLNEQSIEKEDLFSFLVALSTTSKKDQKTLLNYILQTSDSLGELVSLPAQKWQDYAQKNSSFLVLLQLLREMGLRCNRAALPHGDLLQEERRLLDYLITQMARESVEQFRIIFLNKKNQLICDEVQGVGTVNHTPVYPREVARRCLELKASSIIMAHNHPSGHTSPSEGDVIVTQNVQTALNVLKIRVIDHYIITRTAQVSFRALGLL</sequence>
<dbReference type="PANTHER" id="PTHR30471">
    <property type="entry name" value="DNA REPAIR PROTEIN RADC"/>
    <property type="match status" value="1"/>
</dbReference>
<keyword evidence="1" id="KW-0645">Protease</keyword>
<organism evidence="8 9">
    <name type="scientific">Saccharibacter floricola DSM 15669</name>
    <dbReference type="NCBI Taxonomy" id="1123227"/>
    <lineage>
        <taxon>Bacteria</taxon>
        <taxon>Pseudomonadati</taxon>
        <taxon>Pseudomonadota</taxon>
        <taxon>Alphaproteobacteria</taxon>
        <taxon>Acetobacterales</taxon>
        <taxon>Acetobacteraceae</taxon>
        <taxon>Saccharibacter</taxon>
    </lineage>
</organism>
<reference evidence="8" key="1">
    <citation type="submission" date="2013-04" db="EMBL/GenBank/DDBJ databases">
        <title>The genome sequencing project of 58 acetic acid bacteria.</title>
        <authorList>
            <person name="Okamoto-Kainuma A."/>
            <person name="Ishikawa M."/>
            <person name="Umino S."/>
            <person name="Koizumi Y."/>
            <person name="Shiwa Y."/>
            <person name="Yoshikawa H."/>
            <person name="Matsutani M."/>
            <person name="Matsushita K."/>
        </authorList>
    </citation>
    <scope>NUCLEOTIDE SEQUENCE</scope>
    <source>
        <strain evidence="8">DSM 15669</strain>
    </source>
</reference>
<keyword evidence="9" id="KW-1185">Reference proteome</keyword>
<comment type="similarity">
    <text evidence="6">Belongs to the UPF0758 family.</text>
</comment>
<accession>A0ABQ0P1E4</accession>
<dbReference type="RefSeq" id="WP_018980388.1">
    <property type="nucleotide sequence ID" value="NZ_BAQD01000147.1"/>
</dbReference>
<evidence type="ECO:0000256" key="1">
    <source>
        <dbReference type="ARBA" id="ARBA00022670"/>
    </source>
</evidence>
<dbReference type="PROSITE" id="PS01302">
    <property type="entry name" value="UPF0758"/>
    <property type="match status" value="1"/>
</dbReference>
<dbReference type="InterPro" id="IPR037518">
    <property type="entry name" value="MPN"/>
</dbReference>
<evidence type="ECO:0000256" key="5">
    <source>
        <dbReference type="ARBA" id="ARBA00023049"/>
    </source>
</evidence>